<accession>A0A4P6JX56</accession>
<dbReference type="InterPro" id="IPR001647">
    <property type="entry name" value="HTH_TetR"/>
</dbReference>
<keyword evidence="1 2" id="KW-0238">DNA-binding</keyword>
<feature type="domain" description="HTH tetR-type" evidence="4">
    <location>
        <begin position="19"/>
        <end position="79"/>
    </location>
</feature>
<proteinExistence type="predicted"/>
<evidence type="ECO:0000256" key="3">
    <source>
        <dbReference type="SAM" id="MobiDB-lite"/>
    </source>
</evidence>
<keyword evidence="6" id="KW-1185">Reference proteome</keyword>
<dbReference type="KEGG" id="kbs:EPA93_31185"/>
<dbReference type="Pfam" id="PF00440">
    <property type="entry name" value="TetR_N"/>
    <property type="match status" value="1"/>
</dbReference>
<feature type="DNA-binding region" description="H-T-H motif" evidence="2">
    <location>
        <begin position="42"/>
        <end position="61"/>
    </location>
</feature>
<reference evidence="5 6" key="1">
    <citation type="submission" date="2019-01" db="EMBL/GenBank/DDBJ databases">
        <title>Ktedonosporobacter rubrisoli SCAWS-G2.</title>
        <authorList>
            <person name="Huang Y."/>
            <person name="Yan B."/>
        </authorList>
    </citation>
    <scope>NUCLEOTIDE SEQUENCE [LARGE SCALE GENOMIC DNA]</scope>
    <source>
        <strain evidence="5 6">SCAWS-G2</strain>
    </source>
</reference>
<evidence type="ECO:0000256" key="1">
    <source>
        <dbReference type="ARBA" id="ARBA00023125"/>
    </source>
</evidence>
<dbReference type="InterPro" id="IPR009057">
    <property type="entry name" value="Homeodomain-like_sf"/>
</dbReference>
<dbReference type="PRINTS" id="PR00455">
    <property type="entry name" value="HTHTETR"/>
</dbReference>
<feature type="region of interest" description="Disordered" evidence="3">
    <location>
        <begin position="1"/>
        <end position="20"/>
    </location>
</feature>
<sequence>MLSRGEREQGTDKERSKRQERAERILDAAGELLRRWGYKKTTLDDISKQAGVAKGTIYLHWKSREALFEELILREWRSILEDLRQRLANDPTGVMLSSLTRHVVSIAVGNLLMLLSDTETLGELRRSNIWQDIVKFRMETTKIYLEQLRSEGLLRTDTDVQTQLKMMSAICTGFFVVNPLMPPDSRFSPEEMVEALAETLHRTFEPEEPPAPEALKRVTQAFTQVLDRYAELLERKYNESKL</sequence>
<dbReference type="GO" id="GO:0000976">
    <property type="term" value="F:transcription cis-regulatory region binding"/>
    <property type="evidence" value="ECO:0007669"/>
    <property type="project" value="TreeGrafter"/>
</dbReference>
<evidence type="ECO:0000313" key="5">
    <source>
        <dbReference type="EMBL" id="QBD80204.1"/>
    </source>
</evidence>
<evidence type="ECO:0000259" key="4">
    <source>
        <dbReference type="PROSITE" id="PS50977"/>
    </source>
</evidence>
<dbReference type="RefSeq" id="WP_129891270.1">
    <property type="nucleotide sequence ID" value="NZ_CP035758.1"/>
</dbReference>
<evidence type="ECO:0000256" key="2">
    <source>
        <dbReference type="PROSITE-ProRule" id="PRU00335"/>
    </source>
</evidence>
<dbReference type="PANTHER" id="PTHR30055:SF226">
    <property type="entry name" value="HTH-TYPE TRANSCRIPTIONAL REGULATOR PKSA"/>
    <property type="match status" value="1"/>
</dbReference>
<dbReference type="PROSITE" id="PS50977">
    <property type="entry name" value="HTH_TETR_2"/>
    <property type="match status" value="1"/>
</dbReference>
<dbReference type="EMBL" id="CP035758">
    <property type="protein sequence ID" value="QBD80204.1"/>
    <property type="molecule type" value="Genomic_DNA"/>
</dbReference>
<dbReference type="Gene3D" id="1.10.357.10">
    <property type="entry name" value="Tetracycline Repressor, domain 2"/>
    <property type="match status" value="1"/>
</dbReference>
<gene>
    <name evidence="5" type="ORF">EPA93_31185</name>
</gene>
<name>A0A4P6JX56_KTERU</name>
<protein>
    <submittedName>
        <fullName evidence="5">TetR/AcrR family transcriptional regulator</fullName>
    </submittedName>
</protein>
<dbReference type="OrthoDB" id="3682047at2"/>
<dbReference type="InterPro" id="IPR050109">
    <property type="entry name" value="HTH-type_TetR-like_transc_reg"/>
</dbReference>
<dbReference type="AlphaFoldDB" id="A0A4P6JX56"/>
<evidence type="ECO:0000313" key="6">
    <source>
        <dbReference type="Proteomes" id="UP000290365"/>
    </source>
</evidence>
<dbReference type="Proteomes" id="UP000290365">
    <property type="component" value="Chromosome"/>
</dbReference>
<dbReference type="GO" id="GO:0003700">
    <property type="term" value="F:DNA-binding transcription factor activity"/>
    <property type="evidence" value="ECO:0007669"/>
    <property type="project" value="TreeGrafter"/>
</dbReference>
<dbReference type="PANTHER" id="PTHR30055">
    <property type="entry name" value="HTH-TYPE TRANSCRIPTIONAL REGULATOR RUTR"/>
    <property type="match status" value="1"/>
</dbReference>
<organism evidence="5 6">
    <name type="scientific">Ktedonosporobacter rubrisoli</name>
    <dbReference type="NCBI Taxonomy" id="2509675"/>
    <lineage>
        <taxon>Bacteria</taxon>
        <taxon>Bacillati</taxon>
        <taxon>Chloroflexota</taxon>
        <taxon>Ktedonobacteria</taxon>
        <taxon>Ktedonobacterales</taxon>
        <taxon>Ktedonosporobacteraceae</taxon>
        <taxon>Ktedonosporobacter</taxon>
    </lineage>
</organism>
<dbReference type="SUPFAM" id="SSF46689">
    <property type="entry name" value="Homeodomain-like"/>
    <property type="match status" value="1"/>
</dbReference>